<comment type="caution">
    <text evidence="5">The sequence shown here is derived from an EMBL/GenBank/DDBJ whole genome shotgun (WGS) entry which is preliminary data.</text>
</comment>
<dbReference type="Gramene" id="OE9A085090T1">
    <property type="protein sequence ID" value="OE9A085090C1"/>
    <property type="gene ID" value="OE9A085090"/>
</dbReference>
<evidence type="ECO:0000313" key="6">
    <source>
        <dbReference type="Proteomes" id="UP000594638"/>
    </source>
</evidence>
<evidence type="ECO:0000256" key="2">
    <source>
        <dbReference type="ARBA" id="ARBA00023180"/>
    </source>
</evidence>
<dbReference type="PANTHER" id="PTHR32444">
    <property type="entry name" value="BULB-TYPE LECTIN DOMAIN-CONTAINING PROTEIN"/>
    <property type="match status" value="1"/>
</dbReference>
<accession>A0A8S0SP21</accession>
<reference evidence="5 6" key="1">
    <citation type="submission" date="2019-12" db="EMBL/GenBank/DDBJ databases">
        <authorList>
            <person name="Alioto T."/>
            <person name="Alioto T."/>
            <person name="Gomez Garrido J."/>
        </authorList>
    </citation>
    <scope>NUCLEOTIDE SEQUENCE [LARGE SCALE GENOMIC DNA]</scope>
</reference>
<gene>
    <name evidence="5" type="ORF">OLEA9_A085090</name>
</gene>
<dbReference type="Pfam" id="PF01453">
    <property type="entry name" value="B_lectin"/>
    <property type="match status" value="1"/>
</dbReference>
<keyword evidence="2" id="KW-0325">Glycoprotein</keyword>
<evidence type="ECO:0000313" key="5">
    <source>
        <dbReference type="EMBL" id="CAA2993791.1"/>
    </source>
</evidence>
<dbReference type="PANTHER" id="PTHR32444:SF185">
    <property type="entry name" value="RECEPTOR-LIKE SERINE_THREONINE-PROTEIN KINASE"/>
    <property type="match status" value="1"/>
</dbReference>
<feature type="compositionally biased region" description="Polar residues" evidence="3">
    <location>
        <begin position="182"/>
        <end position="194"/>
    </location>
</feature>
<dbReference type="InterPro" id="IPR036426">
    <property type="entry name" value="Bulb-type_lectin_dom_sf"/>
</dbReference>
<dbReference type="AlphaFoldDB" id="A0A8S0SP21"/>
<feature type="domain" description="Bulb-type lectin" evidence="4">
    <location>
        <begin position="88"/>
        <end position="144"/>
    </location>
</feature>
<evidence type="ECO:0000256" key="3">
    <source>
        <dbReference type="SAM" id="MobiDB-lite"/>
    </source>
</evidence>
<keyword evidence="6" id="KW-1185">Reference proteome</keyword>
<dbReference type="EMBL" id="CACTIH010005456">
    <property type="protein sequence ID" value="CAA2993791.1"/>
    <property type="molecule type" value="Genomic_DNA"/>
</dbReference>
<dbReference type="InterPro" id="IPR001480">
    <property type="entry name" value="Bulb-type_lectin_dom"/>
</dbReference>
<protein>
    <submittedName>
        <fullName evidence="5">G-type lectin S-receptor-like serine threonine-kinase At4g27290</fullName>
    </submittedName>
</protein>
<evidence type="ECO:0000259" key="4">
    <source>
        <dbReference type="Pfam" id="PF01453"/>
    </source>
</evidence>
<dbReference type="Proteomes" id="UP000594638">
    <property type="component" value="Unassembled WGS sequence"/>
</dbReference>
<organism evidence="5 6">
    <name type="scientific">Olea europaea subsp. europaea</name>
    <dbReference type="NCBI Taxonomy" id="158383"/>
    <lineage>
        <taxon>Eukaryota</taxon>
        <taxon>Viridiplantae</taxon>
        <taxon>Streptophyta</taxon>
        <taxon>Embryophyta</taxon>
        <taxon>Tracheophyta</taxon>
        <taxon>Spermatophyta</taxon>
        <taxon>Magnoliopsida</taxon>
        <taxon>eudicotyledons</taxon>
        <taxon>Gunneridae</taxon>
        <taxon>Pentapetalae</taxon>
        <taxon>asterids</taxon>
        <taxon>lamiids</taxon>
        <taxon>Lamiales</taxon>
        <taxon>Oleaceae</taxon>
        <taxon>Oleeae</taxon>
        <taxon>Olea</taxon>
    </lineage>
</organism>
<evidence type="ECO:0000256" key="1">
    <source>
        <dbReference type="ARBA" id="ARBA00022729"/>
    </source>
</evidence>
<name>A0A8S0SP21_OLEEU</name>
<keyword evidence="1" id="KW-0732">Signal</keyword>
<proteinExistence type="predicted"/>
<dbReference type="OrthoDB" id="785331at2759"/>
<dbReference type="SUPFAM" id="SSF51110">
    <property type="entry name" value="alpha-D-mannose-specific plant lectins"/>
    <property type="match status" value="1"/>
</dbReference>
<feature type="region of interest" description="Disordered" evidence="3">
    <location>
        <begin position="173"/>
        <end position="194"/>
    </location>
</feature>
<sequence>MRLGPFRCMKRSNVQMPFFGASVGEFDIIGVSTGGFGGFGENDGTLMPNQNLGDGQTLISSNRRFELGFFRLGCSRDSYLGIWYHNIPLTVLLGSGNLVVKSEEGDVDDYVWQSFDYISDTLLPGMKLGWKLKTRINRVLRSWKISEDPSDGDYTFGLDPPESPQFILRKGSKKEYRWGPSDGNSFSGNNELED</sequence>